<dbReference type="AlphaFoldDB" id="A0AAN7USX0"/>
<feature type="compositionally biased region" description="Polar residues" evidence="1">
    <location>
        <begin position="109"/>
        <end position="120"/>
    </location>
</feature>
<gene>
    <name evidence="3" type="ORF">RRF57_010749</name>
</gene>
<feature type="region of interest" description="Disordered" evidence="1">
    <location>
        <begin position="84"/>
        <end position="178"/>
    </location>
</feature>
<evidence type="ECO:0000256" key="1">
    <source>
        <dbReference type="SAM" id="MobiDB-lite"/>
    </source>
</evidence>
<feature type="signal peptide" evidence="2">
    <location>
        <begin position="1"/>
        <end position="19"/>
    </location>
</feature>
<feature type="chain" id="PRO_5042830506" description="Period circadian protein" evidence="2">
    <location>
        <begin position="20"/>
        <end position="198"/>
    </location>
</feature>
<evidence type="ECO:0000313" key="3">
    <source>
        <dbReference type="EMBL" id="KAK5635037.1"/>
    </source>
</evidence>
<dbReference type="Proteomes" id="UP001305414">
    <property type="component" value="Unassembled WGS sequence"/>
</dbReference>
<feature type="compositionally biased region" description="Gly residues" evidence="1">
    <location>
        <begin position="132"/>
        <end position="145"/>
    </location>
</feature>
<proteinExistence type="predicted"/>
<accession>A0AAN7USX0</accession>
<feature type="compositionally biased region" description="Low complexity" evidence="1">
    <location>
        <begin position="84"/>
        <end position="108"/>
    </location>
</feature>
<keyword evidence="4" id="KW-1185">Reference proteome</keyword>
<evidence type="ECO:0000256" key="2">
    <source>
        <dbReference type="SAM" id="SignalP"/>
    </source>
</evidence>
<dbReference type="EMBL" id="JAWHQM010000047">
    <property type="protein sequence ID" value="KAK5635037.1"/>
    <property type="molecule type" value="Genomic_DNA"/>
</dbReference>
<evidence type="ECO:0008006" key="5">
    <source>
        <dbReference type="Google" id="ProtNLM"/>
    </source>
</evidence>
<comment type="caution">
    <text evidence="3">The sequence shown here is derived from an EMBL/GenBank/DDBJ whole genome shotgun (WGS) entry which is preliminary data.</text>
</comment>
<evidence type="ECO:0000313" key="4">
    <source>
        <dbReference type="Proteomes" id="UP001305414"/>
    </source>
</evidence>
<name>A0AAN7USX0_9PEZI</name>
<organism evidence="3 4">
    <name type="scientific">Xylaria bambusicola</name>
    <dbReference type="NCBI Taxonomy" id="326684"/>
    <lineage>
        <taxon>Eukaryota</taxon>
        <taxon>Fungi</taxon>
        <taxon>Dikarya</taxon>
        <taxon>Ascomycota</taxon>
        <taxon>Pezizomycotina</taxon>
        <taxon>Sordariomycetes</taxon>
        <taxon>Xylariomycetidae</taxon>
        <taxon>Xylariales</taxon>
        <taxon>Xylariaceae</taxon>
        <taxon>Xylaria</taxon>
    </lineage>
</organism>
<sequence length="198" mass="19574">MLASILVFSLSVFTGAVSASAIPQHQQHGLEKRQNTNPIPTFSFGPSSTVYLGGGASTGVANTSQAATATAASAIVSTSAVATATSTAVETRNATTTTETNTGSATGTIPTYSFLPSSTVLVGPGATDKPAGGNGNGNGDGNGRGGRFRNGNGNQRGNNTAGDNGTGNGAGDNKGNDDKANLDNLTSLLKGLLDLLQN</sequence>
<protein>
    <recommendedName>
        <fullName evidence="5">Period circadian protein</fullName>
    </recommendedName>
</protein>
<keyword evidence="2" id="KW-0732">Signal</keyword>
<reference evidence="3 4" key="1">
    <citation type="submission" date="2023-10" db="EMBL/GenBank/DDBJ databases">
        <title>Draft genome sequence of Xylaria bambusicola isolate GMP-LS, the root and basal stem rot pathogen of sugarcane in Indonesia.</title>
        <authorList>
            <person name="Selvaraj P."/>
            <person name="Muralishankar V."/>
            <person name="Muruganantham S."/>
            <person name="Sp S."/>
            <person name="Haryani S."/>
            <person name="Lau K.J.X."/>
            <person name="Naqvi N.I."/>
        </authorList>
    </citation>
    <scope>NUCLEOTIDE SEQUENCE [LARGE SCALE GENOMIC DNA]</scope>
    <source>
        <strain evidence="3">GMP-LS</strain>
    </source>
</reference>
<feature type="compositionally biased region" description="Low complexity" evidence="1">
    <location>
        <begin position="149"/>
        <end position="163"/>
    </location>
</feature>